<evidence type="ECO:0000313" key="1">
    <source>
        <dbReference type="EMBL" id="MEX5284852.1"/>
    </source>
</evidence>
<name>A0ABV3X3T3_9FIRM</name>
<protein>
    <submittedName>
        <fullName evidence="1">DUF4127 family protein</fullName>
    </submittedName>
</protein>
<keyword evidence="2" id="KW-1185">Reference proteome</keyword>
<dbReference type="Proteomes" id="UP001559623">
    <property type="component" value="Unassembled WGS sequence"/>
</dbReference>
<dbReference type="EMBL" id="JARVLH010000002">
    <property type="protein sequence ID" value="MEX5284852.1"/>
    <property type="molecule type" value="Genomic_DNA"/>
</dbReference>
<dbReference type="RefSeq" id="WP_368846572.1">
    <property type="nucleotide sequence ID" value="NZ_CP194411.1"/>
</dbReference>
<evidence type="ECO:0000313" key="2">
    <source>
        <dbReference type="Proteomes" id="UP001559623"/>
    </source>
</evidence>
<reference evidence="1 2" key="1">
    <citation type="submission" date="2023-04" db="EMBL/GenBank/DDBJ databases">
        <title>Genome Sequence of Selenomonas sputigena ATCC 33150.</title>
        <authorList>
            <person name="Miller D.P."/>
            <person name="Anvari S."/>
            <person name="Polson S.W."/>
            <person name="Macdonald M."/>
            <person name="Mcdowell J.V."/>
        </authorList>
    </citation>
    <scope>NUCLEOTIDE SEQUENCE [LARGE SCALE GENOMIC DNA]</scope>
    <source>
        <strain evidence="1 2">ATCC 33150</strain>
    </source>
</reference>
<proteinExistence type="predicted"/>
<organism evidence="1 2">
    <name type="scientific">Selenomonas sputigena</name>
    <dbReference type="NCBI Taxonomy" id="69823"/>
    <lineage>
        <taxon>Bacteria</taxon>
        <taxon>Bacillati</taxon>
        <taxon>Bacillota</taxon>
        <taxon>Negativicutes</taxon>
        <taxon>Selenomonadales</taxon>
        <taxon>Selenomonadaceae</taxon>
        <taxon>Selenomonas</taxon>
    </lineage>
</organism>
<sequence>MQKLAKILALVLVLTVFILPAAEAGKKLKEKVDDTAARQKRILFIPHDNRPISDKQTADVVRELGYEVIVPPDDMLGSRTDLGHPEELWAWAENHASEVGAAVISSDSMLYGSLVGSRKHAYERGEVMERLRNFEAFRAAHPALPLYVFGSIMRTPRSGEASGTEEPGYYRNYGADIFRYTLLTDKKETEGLTARERKEYAFLEKLIPEQSMKDWMDRRNKNFAANQKMIDFTRNGTFDYFVLGRDDNAPYSQTHMEGRKLLEYSKGLGSSKFQTMSGIDEIALLLLSRAVNNLERSMPFVYVRYNKGTGGTTIPAYSDEHIQDSIRSAAVAAGTMIVASPEKAEFVLLVNTNPDGRTYEANDRANDGAPRDGTQYFLDLVKEYIAKGYPVGIADVAYANGSDNALMEGLKREELLFKLRAYSGWNTPTNSTGFAVAEGVLAEHMTDEARDRLLLTRYLDDWAYQANVRNTIGRQLGWLRGSGVYASLDDKMIGVQYRADRMMREFADHNLPPLEELREIKMVFPWNRMFEADVQLAK</sequence>
<dbReference type="InterPro" id="IPR025394">
    <property type="entry name" value="DUF4127"/>
</dbReference>
<accession>A0ABV3X3T3</accession>
<comment type="caution">
    <text evidence="1">The sequence shown here is derived from an EMBL/GenBank/DDBJ whole genome shotgun (WGS) entry which is preliminary data.</text>
</comment>
<gene>
    <name evidence="1" type="ORF">QCO44_04225</name>
</gene>
<dbReference type="Pfam" id="PF13552">
    <property type="entry name" value="DUF4127"/>
    <property type="match status" value="1"/>
</dbReference>